<keyword evidence="10" id="KW-1185">Reference proteome</keyword>
<dbReference type="SMART" id="SM00408">
    <property type="entry name" value="IGc2"/>
    <property type="match status" value="2"/>
</dbReference>
<dbReference type="AlphaFoldDB" id="A0A6P7PAG0"/>
<evidence type="ECO:0000256" key="4">
    <source>
        <dbReference type="ARBA" id="ARBA00023136"/>
    </source>
</evidence>
<evidence type="ECO:0000256" key="7">
    <source>
        <dbReference type="SAM" id="Phobius"/>
    </source>
</evidence>
<dbReference type="KEGG" id="bspl:114867980"/>
<dbReference type="InterPro" id="IPR003599">
    <property type="entry name" value="Ig_sub"/>
</dbReference>
<evidence type="ECO:0000313" key="10">
    <source>
        <dbReference type="Proteomes" id="UP000515150"/>
    </source>
</evidence>
<dbReference type="GO" id="GO:0035020">
    <property type="term" value="P:regulation of Rac protein signal transduction"/>
    <property type="evidence" value="ECO:0007669"/>
    <property type="project" value="TreeGrafter"/>
</dbReference>
<dbReference type="InterPro" id="IPR013106">
    <property type="entry name" value="Ig_V-set"/>
</dbReference>
<gene>
    <name evidence="11" type="primary">LOC114867980</name>
</gene>
<dbReference type="RefSeq" id="XP_029027035.1">
    <property type="nucleotide sequence ID" value="XM_029171202.3"/>
</dbReference>
<keyword evidence="2 7" id="KW-0812">Transmembrane</keyword>
<dbReference type="Pfam" id="PF07686">
    <property type="entry name" value="V-set"/>
    <property type="match status" value="1"/>
</dbReference>
<sequence length="648" mass="70286">MAVRNTGSLLLGLALLLRTWGAWALEVNMEDRVEVHAGVSANITCMFTSDEGIGGMIIRWLYFDLKGSGEKKELYYQDPTVREVRQGTPLTDRISVSGPGERGDVVLTIHNVRVQDELEFICVVKHLVGEVAEGRTQLRVFDAPDRPTIEGVTTGLSVNDIDKAKIGVCEVKNGYPRPNITWYRNEMPLRNSDDVEVIPRVTVESSGLISVSSELHMKVAMEDKDSKFYCEVNYFVPGMVRMMETDRISINVLYPSTVLTLWVESPTRKIKEGDTVRLHCAGNGNSPASFSVGPVNGSQTEVEKPYVLVLEKVTRGDGGQYQCSSMDMETYEEISKKITVDVNYLDPAVVMPGDTIVLAQGEEMKATCNALSSLPTVTTWFKDGEEVFQGHTLMVTLDSAGTYLCKVTVPEIEGMETSTTLQAYVKGPPRITTEQDTEIEESAGNSVELRCAASGFPSVSITWSTADGQVIREATKTEMETGGGAESAVRIQVDSDITVLCNASNAYGSDALTFSIKATINTTSPANTPTTTSTTTTTTTTTTTPTNTTTTTVSTVKAESAFPPKKIKKEGSGVVIAVIIICILLLAVLGSVLYFLYKTGKICGRSGKQDLTKDPSTKDDIVVEMKSDNTEEAVLLGVNGEKLPPGDQ</sequence>
<dbReference type="PROSITE" id="PS50835">
    <property type="entry name" value="IG_LIKE"/>
    <property type="match status" value="4"/>
</dbReference>
<evidence type="ECO:0000256" key="1">
    <source>
        <dbReference type="ARBA" id="ARBA00004167"/>
    </source>
</evidence>
<feature type="region of interest" description="Disordered" evidence="6">
    <location>
        <begin position="524"/>
        <end position="549"/>
    </location>
</feature>
<dbReference type="GO" id="GO:0044291">
    <property type="term" value="C:cell-cell contact zone"/>
    <property type="evidence" value="ECO:0007669"/>
    <property type="project" value="TreeGrafter"/>
</dbReference>
<dbReference type="GO" id="GO:0016020">
    <property type="term" value="C:membrane"/>
    <property type="evidence" value="ECO:0007669"/>
    <property type="project" value="UniProtKB-SubCell"/>
</dbReference>
<dbReference type="GO" id="GO:0007156">
    <property type="term" value="P:homophilic cell adhesion via plasma membrane adhesion molecules"/>
    <property type="evidence" value="ECO:0007669"/>
    <property type="project" value="TreeGrafter"/>
</dbReference>
<comment type="subcellular location">
    <subcellularLocation>
        <location evidence="1">Membrane</location>
        <topology evidence="1">Single-pass membrane protein</topology>
    </subcellularLocation>
</comment>
<organism evidence="10 11">
    <name type="scientific">Betta splendens</name>
    <name type="common">Siamese fighting fish</name>
    <dbReference type="NCBI Taxonomy" id="158456"/>
    <lineage>
        <taxon>Eukaryota</taxon>
        <taxon>Metazoa</taxon>
        <taxon>Chordata</taxon>
        <taxon>Craniata</taxon>
        <taxon>Vertebrata</taxon>
        <taxon>Euteleostomi</taxon>
        <taxon>Actinopterygii</taxon>
        <taxon>Neopterygii</taxon>
        <taxon>Teleostei</taxon>
        <taxon>Neoteleostei</taxon>
        <taxon>Acanthomorphata</taxon>
        <taxon>Anabantaria</taxon>
        <taxon>Anabantiformes</taxon>
        <taxon>Anabantoidei</taxon>
        <taxon>Osphronemidae</taxon>
        <taxon>Betta</taxon>
    </lineage>
</organism>
<dbReference type="GeneID" id="114867980"/>
<dbReference type="Pfam" id="PF07679">
    <property type="entry name" value="I-set"/>
    <property type="match status" value="1"/>
</dbReference>
<feature type="domain" description="Ig-like" evidence="9">
    <location>
        <begin position="255"/>
        <end position="339"/>
    </location>
</feature>
<keyword evidence="4 7" id="KW-0472">Membrane</keyword>
<evidence type="ECO:0000313" key="11">
    <source>
        <dbReference type="RefSeq" id="XP_029027035.1"/>
    </source>
</evidence>
<evidence type="ECO:0000256" key="2">
    <source>
        <dbReference type="ARBA" id="ARBA00022692"/>
    </source>
</evidence>
<evidence type="ECO:0000256" key="6">
    <source>
        <dbReference type="SAM" id="MobiDB-lite"/>
    </source>
</evidence>
<protein>
    <submittedName>
        <fullName evidence="11">Cell surface glycoprotein MUC18-like isoform X1</fullName>
    </submittedName>
</protein>
<accession>A0A6P7PAG0</accession>
<dbReference type="Proteomes" id="UP000515150">
    <property type="component" value="Chromosome 13"/>
</dbReference>
<dbReference type="PANTHER" id="PTHR45889:SF3">
    <property type="entry name" value="CELL ADHESION MOLECULE 4"/>
    <property type="match status" value="1"/>
</dbReference>
<dbReference type="OrthoDB" id="6431884at2759"/>
<keyword evidence="8" id="KW-0732">Signal</keyword>
<feature type="domain" description="Ig-like" evidence="9">
    <location>
        <begin position="347"/>
        <end position="422"/>
    </location>
</feature>
<keyword evidence="5" id="KW-1015">Disulfide bond</keyword>
<dbReference type="InterPro" id="IPR013783">
    <property type="entry name" value="Ig-like_fold"/>
</dbReference>
<dbReference type="SUPFAM" id="SSF48726">
    <property type="entry name" value="Immunoglobulin"/>
    <property type="match status" value="5"/>
</dbReference>
<dbReference type="InterPro" id="IPR003598">
    <property type="entry name" value="Ig_sub2"/>
</dbReference>
<evidence type="ECO:0000259" key="9">
    <source>
        <dbReference type="PROSITE" id="PS50835"/>
    </source>
</evidence>
<feature type="signal peptide" evidence="8">
    <location>
        <begin position="1"/>
        <end position="24"/>
    </location>
</feature>
<dbReference type="GO" id="GO:0043184">
    <property type="term" value="F:vascular endothelial growth factor receptor 2 binding"/>
    <property type="evidence" value="ECO:0007669"/>
    <property type="project" value="TreeGrafter"/>
</dbReference>
<dbReference type="InterPro" id="IPR013162">
    <property type="entry name" value="CD80_C2-set"/>
</dbReference>
<feature type="transmembrane region" description="Helical" evidence="7">
    <location>
        <begin position="574"/>
        <end position="597"/>
    </location>
</feature>
<dbReference type="Gene3D" id="2.60.40.10">
    <property type="entry name" value="Immunoglobulins"/>
    <property type="match status" value="5"/>
</dbReference>
<evidence type="ECO:0000256" key="8">
    <source>
        <dbReference type="SAM" id="SignalP"/>
    </source>
</evidence>
<evidence type="ECO:0000256" key="5">
    <source>
        <dbReference type="ARBA" id="ARBA00023157"/>
    </source>
</evidence>
<reference evidence="11" key="1">
    <citation type="submission" date="2025-08" db="UniProtKB">
        <authorList>
            <consortium name="RefSeq"/>
        </authorList>
    </citation>
    <scope>IDENTIFICATION</scope>
</reference>
<dbReference type="InterPro" id="IPR013098">
    <property type="entry name" value="Ig_I-set"/>
</dbReference>
<feature type="domain" description="Ig-like" evidence="9">
    <location>
        <begin position="147"/>
        <end position="249"/>
    </location>
</feature>
<dbReference type="InterPro" id="IPR036179">
    <property type="entry name" value="Ig-like_dom_sf"/>
</dbReference>
<dbReference type="SMART" id="SM00409">
    <property type="entry name" value="IG"/>
    <property type="match status" value="4"/>
</dbReference>
<dbReference type="GO" id="GO:0061041">
    <property type="term" value="P:regulation of wound healing"/>
    <property type="evidence" value="ECO:0007669"/>
    <property type="project" value="TreeGrafter"/>
</dbReference>
<dbReference type="Pfam" id="PF08205">
    <property type="entry name" value="C2-set_2"/>
    <property type="match status" value="1"/>
</dbReference>
<dbReference type="InterPro" id="IPR007110">
    <property type="entry name" value="Ig-like_dom"/>
</dbReference>
<evidence type="ECO:0000256" key="3">
    <source>
        <dbReference type="ARBA" id="ARBA00022989"/>
    </source>
</evidence>
<feature type="chain" id="PRO_5027788979" evidence="8">
    <location>
        <begin position="25"/>
        <end position="648"/>
    </location>
</feature>
<keyword evidence="3 7" id="KW-1133">Transmembrane helix</keyword>
<dbReference type="Pfam" id="PF13895">
    <property type="entry name" value="Ig_2"/>
    <property type="match status" value="1"/>
</dbReference>
<name>A0A6P7PAG0_BETSP</name>
<dbReference type="PANTHER" id="PTHR45889">
    <property type="entry name" value="IG-LIKE DOMAIN-CONTAINING PROTEIN"/>
    <property type="match status" value="1"/>
</dbReference>
<proteinExistence type="predicted"/>
<feature type="domain" description="Ig-like" evidence="9">
    <location>
        <begin position="429"/>
        <end position="519"/>
    </location>
</feature>